<evidence type="ECO:0000313" key="2">
    <source>
        <dbReference type="EMBL" id="QEI09579.1"/>
    </source>
</evidence>
<protein>
    <submittedName>
        <fullName evidence="2">Uncharacterized protein</fullName>
    </submittedName>
</protein>
<name>A0A5C0B3V9_9BURK</name>
<reference evidence="2 3" key="1">
    <citation type="submission" date="2019-08" db="EMBL/GenBank/DDBJ databases">
        <title>Amphibian skin-associated Pigmentiphaga: genome sequence and occurrence across geography and hosts.</title>
        <authorList>
            <person name="Bletz M.C."/>
            <person name="Bunk B."/>
            <person name="Sproeer C."/>
            <person name="Biwer P."/>
            <person name="Reiter S."/>
            <person name="Rabemananjara F.C.E."/>
            <person name="Schulz S."/>
            <person name="Overmann J."/>
            <person name="Vences M."/>
        </authorList>
    </citation>
    <scope>NUCLEOTIDE SEQUENCE [LARGE SCALE GENOMIC DNA]</scope>
    <source>
        <strain evidence="2 3">Mada1488</strain>
    </source>
</reference>
<feature type="region of interest" description="Disordered" evidence="1">
    <location>
        <begin position="330"/>
        <end position="356"/>
    </location>
</feature>
<dbReference type="EMBL" id="CP043046">
    <property type="protein sequence ID" value="QEI09579.1"/>
    <property type="molecule type" value="Genomic_DNA"/>
</dbReference>
<keyword evidence="3" id="KW-1185">Reference proteome</keyword>
<dbReference type="KEGG" id="pacr:FXN63_26230"/>
<organism evidence="2 3">
    <name type="scientific">Pigmentiphaga aceris</name>
    <dbReference type="NCBI Taxonomy" id="1940612"/>
    <lineage>
        <taxon>Bacteria</taxon>
        <taxon>Pseudomonadati</taxon>
        <taxon>Pseudomonadota</taxon>
        <taxon>Betaproteobacteria</taxon>
        <taxon>Burkholderiales</taxon>
        <taxon>Alcaligenaceae</taxon>
        <taxon>Pigmentiphaga</taxon>
    </lineage>
</organism>
<evidence type="ECO:0000256" key="1">
    <source>
        <dbReference type="SAM" id="MobiDB-lite"/>
    </source>
</evidence>
<dbReference type="OrthoDB" id="7912525at2"/>
<gene>
    <name evidence="2" type="ORF">FXN63_26230</name>
</gene>
<sequence length="404" mass="42606">MGAPMTLGSMTFEAPDDAAGWKTSTVKGGVLFQKEIRPKDGRGRKAAAIIQVLGPFPGSPATLDKGFETVVGLVKGMAAERPMRKTDGKTSNGHRIRTDYRCCTDLKGLSASQWTVGMSSEKHQVAMTLLGLDLRGDARDAVEAEFKAMVRSVSLAPADKPFGVVPSAGEGGLDGVYTHLNTGVRPNVFGGTDFYSDSEITVFDRSGLYATEIPKGGDLAAHCRATPTECGVYKLIGGGLFGGATKIEMRAVKDGFGTIEAETKPFARKGDDLSIDDGDYRLLKPFPAGTTFNGSWRYFFASAGTTALSSGSVSSEKILQLSSNGTFRRTGWSGASTTNDTGGGTTGVTTGSARPAASGRYQISGHTMTLTGDDGRTERLSVFAPDRGSDKLLVIDGSNYLKRE</sequence>
<dbReference type="Proteomes" id="UP000325161">
    <property type="component" value="Chromosome"/>
</dbReference>
<evidence type="ECO:0000313" key="3">
    <source>
        <dbReference type="Proteomes" id="UP000325161"/>
    </source>
</evidence>
<proteinExistence type="predicted"/>
<dbReference type="AlphaFoldDB" id="A0A5C0B3V9"/>
<accession>A0A5C0B3V9</accession>